<dbReference type="Proteomes" id="UP000199548">
    <property type="component" value="Unassembled WGS sequence"/>
</dbReference>
<dbReference type="AlphaFoldDB" id="A0A1I3VD92"/>
<protein>
    <submittedName>
        <fullName evidence="1">Uncharacterized protein</fullName>
    </submittedName>
</protein>
<evidence type="ECO:0000313" key="1">
    <source>
        <dbReference type="EMBL" id="SFJ92989.1"/>
    </source>
</evidence>
<reference evidence="1 2" key="1">
    <citation type="submission" date="2016-10" db="EMBL/GenBank/DDBJ databases">
        <authorList>
            <person name="de Groot N.N."/>
        </authorList>
    </citation>
    <scope>NUCLEOTIDE SEQUENCE [LARGE SCALE GENOMIC DNA]</scope>
    <source>
        <strain evidence="1 2">LMG 23650</strain>
    </source>
</reference>
<proteinExistence type="predicted"/>
<accession>A0A1I3VD92</accession>
<keyword evidence="2" id="KW-1185">Reference proteome</keyword>
<dbReference type="EMBL" id="FOQU01000013">
    <property type="protein sequence ID" value="SFJ92989.1"/>
    <property type="molecule type" value="Genomic_DNA"/>
</dbReference>
<sequence length="48" mass="4987">MCRTTIVIRTVCVIAFALVGLLTVLAVVTDTSSACDGTTRTADATARQ</sequence>
<dbReference type="RefSeq" id="WP_170275864.1">
    <property type="nucleotide sequence ID" value="NZ_CP041745.1"/>
</dbReference>
<evidence type="ECO:0000313" key="2">
    <source>
        <dbReference type="Proteomes" id="UP000199548"/>
    </source>
</evidence>
<name>A0A1I3VD92_9BURK</name>
<organism evidence="1 2">
    <name type="scientific">Paraburkholderia megapolitana</name>
    <dbReference type="NCBI Taxonomy" id="420953"/>
    <lineage>
        <taxon>Bacteria</taxon>
        <taxon>Pseudomonadati</taxon>
        <taxon>Pseudomonadota</taxon>
        <taxon>Betaproteobacteria</taxon>
        <taxon>Burkholderiales</taxon>
        <taxon>Burkholderiaceae</taxon>
        <taxon>Paraburkholderia</taxon>
    </lineage>
</organism>
<gene>
    <name evidence="1" type="ORF">SAMN05192543_113132</name>
</gene>